<dbReference type="Gene3D" id="4.10.1080.10">
    <property type="entry name" value="TSP type-3 repeat"/>
    <property type="match status" value="1"/>
</dbReference>
<evidence type="ECO:0000313" key="2">
    <source>
        <dbReference type="EMBL" id="QDU58331.1"/>
    </source>
</evidence>
<dbReference type="EMBL" id="CP036278">
    <property type="protein sequence ID" value="QDU58331.1"/>
    <property type="molecule type" value="Genomic_DNA"/>
</dbReference>
<organism evidence="2 3">
    <name type="scientific">Aeoliella mucimassa</name>
    <dbReference type="NCBI Taxonomy" id="2527972"/>
    <lineage>
        <taxon>Bacteria</taxon>
        <taxon>Pseudomonadati</taxon>
        <taxon>Planctomycetota</taxon>
        <taxon>Planctomycetia</taxon>
        <taxon>Pirellulales</taxon>
        <taxon>Lacipirellulaceae</taxon>
        <taxon>Aeoliella</taxon>
    </lineage>
</organism>
<name>A0A518AUD2_9BACT</name>
<dbReference type="Proteomes" id="UP000315750">
    <property type="component" value="Chromosome"/>
</dbReference>
<evidence type="ECO:0000313" key="3">
    <source>
        <dbReference type="Proteomes" id="UP000315750"/>
    </source>
</evidence>
<dbReference type="GO" id="GO:0005509">
    <property type="term" value="F:calcium ion binding"/>
    <property type="evidence" value="ECO:0007669"/>
    <property type="project" value="InterPro"/>
</dbReference>
<feature type="compositionally biased region" description="Acidic residues" evidence="1">
    <location>
        <begin position="96"/>
        <end position="113"/>
    </location>
</feature>
<protein>
    <recommendedName>
        <fullName evidence="4">Alpha-agarase</fullName>
    </recommendedName>
</protein>
<keyword evidence="3" id="KW-1185">Reference proteome</keyword>
<accession>A0A518AUD2</accession>
<evidence type="ECO:0000256" key="1">
    <source>
        <dbReference type="SAM" id="MobiDB-lite"/>
    </source>
</evidence>
<sequence>MGGVKTYQYVHPVEANSSDNTFARVFVARTEWRIAGEWHFKEKYWEIAQGASTDEWQEVDTVTYTTSGPPVGFENGEDWYNSCDIDGDGLPNSQDGDIDDDGLPNSVDDDDDGDGIRDEMDEFPHGNPVCGGGDMDGDGVGNCEDGDVDGDGIPNSEDDDDDGDGSPDAEDEFPRGQDCSEEPDPDPEPTPPWWQPPGNEIERETVIVFPPGDIDGDGIPNQFDDDADGDGIPNWSDPDADGNGTDDAYQDFPEPTPAPDPPIGIDPPGPPPSDPPSYDPPPVWPDPPATGDCDPCYWLEIIANELKYQNSGGGFGGGADTGEDYWAGMSWEVPDMSNLNPPQFEIPDFSGGSVGSYYFDVPFYNQNFRQRVSVDMTLNDSFYSEVEVFGAVDALREFVRVFFTFYMIVYFIRRSAYLLFRW</sequence>
<proteinExistence type="predicted"/>
<reference evidence="2 3" key="1">
    <citation type="submission" date="2019-02" db="EMBL/GenBank/DDBJ databases">
        <title>Deep-cultivation of Planctomycetes and their phenomic and genomic characterization uncovers novel biology.</title>
        <authorList>
            <person name="Wiegand S."/>
            <person name="Jogler M."/>
            <person name="Boedeker C."/>
            <person name="Pinto D."/>
            <person name="Vollmers J."/>
            <person name="Rivas-Marin E."/>
            <person name="Kohn T."/>
            <person name="Peeters S.H."/>
            <person name="Heuer A."/>
            <person name="Rast P."/>
            <person name="Oberbeckmann S."/>
            <person name="Bunk B."/>
            <person name="Jeske O."/>
            <person name="Meyerdierks A."/>
            <person name="Storesund J.E."/>
            <person name="Kallscheuer N."/>
            <person name="Luecker S."/>
            <person name="Lage O.M."/>
            <person name="Pohl T."/>
            <person name="Merkel B.J."/>
            <person name="Hornburger P."/>
            <person name="Mueller R.-W."/>
            <person name="Bruemmer F."/>
            <person name="Labrenz M."/>
            <person name="Spormann A.M."/>
            <person name="Op den Camp H."/>
            <person name="Overmann J."/>
            <person name="Amann R."/>
            <person name="Jetten M.S.M."/>
            <person name="Mascher T."/>
            <person name="Medema M.H."/>
            <person name="Devos D.P."/>
            <person name="Kaster A.-K."/>
            <person name="Ovreas L."/>
            <person name="Rohde M."/>
            <person name="Galperin M.Y."/>
            <person name="Jogler C."/>
        </authorList>
    </citation>
    <scope>NUCLEOTIDE SEQUENCE [LARGE SCALE GENOMIC DNA]</scope>
    <source>
        <strain evidence="2 3">Pan181</strain>
    </source>
</reference>
<feature type="compositionally biased region" description="Acidic residues" evidence="1">
    <location>
        <begin position="144"/>
        <end position="171"/>
    </location>
</feature>
<gene>
    <name evidence="2" type="ORF">Pan181_45650</name>
</gene>
<dbReference type="InterPro" id="IPR028974">
    <property type="entry name" value="TSP_type-3_rpt"/>
</dbReference>
<feature type="compositionally biased region" description="Pro residues" evidence="1">
    <location>
        <begin position="254"/>
        <end position="288"/>
    </location>
</feature>
<feature type="compositionally biased region" description="Basic and acidic residues" evidence="1">
    <location>
        <begin position="114"/>
        <end position="124"/>
    </location>
</feature>
<evidence type="ECO:0008006" key="4">
    <source>
        <dbReference type="Google" id="ProtNLM"/>
    </source>
</evidence>
<feature type="compositionally biased region" description="Gly residues" evidence="1">
    <location>
        <begin position="129"/>
        <end position="140"/>
    </location>
</feature>
<dbReference type="SUPFAM" id="SSF103647">
    <property type="entry name" value="TSP type-3 repeat"/>
    <property type="match status" value="1"/>
</dbReference>
<feature type="region of interest" description="Disordered" evidence="1">
    <location>
        <begin position="65"/>
        <end position="289"/>
    </location>
</feature>
<dbReference type="RefSeq" id="WP_197528579.1">
    <property type="nucleotide sequence ID" value="NZ_CP036278.1"/>
</dbReference>
<dbReference type="KEGG" id="amuc:Pan181_45650"/>
<dbReference type="AlphaFoldDB" id="A0A518AUD2"/>